<dbReference type="InterPro" id="IPR045473">
    <property type="entry name" value="ASM_C"/>
</dbReference>
<keyword evidence="6" id="KW-0472">Membrane</keyword>
<reference evidence="9 10" key="1">
    <citation type="journal article" date="2020" name="Cell">
        <title>Large-Scale Comparative Analyses of Tick Genomes Elucidate Their Genetic Diversity and Vector Capacities.</title>
        <authorList>
            <consortium name="Tick Genome and Microbiome Consortium (TIGMIC)"/>
            <person name="Jia N."/>
            <person name="Wang J."/>
            <person name="Shi W."/>
            <person name="Du L."/>
            <person name="Sun Y."/>
            <person name="Zhan W."/>
            <person name="Jiang J.F."/>
            <person name="Wang Q."/>
            <person name="Zhang B."/>
            <person name="Ji P."/>
            <person name="Bell-Sakyi L."/>
            <person name="Cui X.M."/>
            <person name="Yuan T.T."/>
            <person name="Jiang B.G."/>
            <person name="Yang W.F."/>
            <person name="Lam T.T."/>
            <person name="Chang Q.C."/>
            <person name="Ding S.J."/>
            <person name="Wang X.J."/>
            <person name="Zhu J.G."/>
            <person name="Ruan X.D."/>
            <person name="Zhao L."/>
            <person name="Wei J.T."/>
            <person name="Ye R.Z."/>
            <person name="Que T.C."/>
            <person name="Du C.H."/>
            <person name="Zhou Y.H."/>
            <person name="Cheng J.X."/>
            <person name="Dai P.F."/>
            <person name="Guo W.B."/>
            <person name="Han X.H."/>
            <person name="Huang E.J."/>
            <person name="Li L.F."/>
            <person name="Wei W."/>
            <person name="Gao Y.C."/>
            <person name="Liu J.Z."/>
            <person name="Shao H.Z."/>
            <person name="Wang X."/>
            <person name="Wang C.C."/>
            <person name="Yang T.C."/>
            <person name="Huo Q.B."/>
            <person name="Li W."/>
            <person name="Chen H.Y."/>
            <person name="Chen S.E."/>
            <person name="Zhou L.G."/>
            <person name="Ni X.B."/>
            <person name="Tian J.H."/>
            <person name="Sheng Y."/>
            <person name="Liu T."/>
            <person name="Pan Y.S."/>
            <person name="Xia L.Y."/>
            <person name="Li J."/>
            <person name="Zhao F."/>
            <person name="Cao W.C."/>
        </authorList>
    </citation>
    <scope>NUCLEOTIDE SEQUENCE [LARGE SCALE GENOMIC DNA]</scope>
    <source>
        <strain evidence="9">HaeL-2018</strain>
    </source>
</reference>
<dbReference type="OrthoDB" id="6337601at2759"/>
<dbReference type="SUPFAM" id="SSF56300">
    <property type="entry name" value="Metallo-dependent phosphatases"/>
    <property type="match status" value="1"/>
</dbReference>
<evidence type="ECO:0000259" key="7">
    <source>
        <dbReference type="Pfam" id="PF00149"/>
    </source>
</evidence>
<accession>A0A9J6FSC4</accession>
<dbReference type="Pfam" id="PF19272">
    <property type="entry name" value="ASMase_C"/>
    <property type="match status" value="1"/>
</dbReference>
<evidence type="ECO:0000256" key="3">
    <source>
        <dbReference type="ARBA" id="ARBA00022525"/>
    </source>
</evidence>
<dbReference type="GO" id="GO:0008081">
    <property type="term" value="F:phosphoric diester hydrolase activity"/>
    <property type="evidence" value="ECO:0007669"/>
    <property type="project" value="TreeGrafter"/>
</dbReference>
<gene>
    <name evidence="9" type="ORF">HPB48_016574</name>
</gene>
<keyword evidence="6" id="KW-0812">Transmembrane</keyword>
<evidence type="ECO:0000256" key="4">
    <source>
        <dbReference type="ARBA" id="ARBA00022801"/>
    </source>
</evidence>
<dbReference type="PANTHER" id="PTHR10340">
    <property type="entry name" value="SPHINGOMYELIN PHOSPHODIESTERASE"/>
    <property type="match status" value="1"/>
</dbReference>
<dbReference type="OMA" id="YGHRHAD"/>
<dbReference type="AlphaFoldDB" id="A0A9J6FSC4"/>
<protein>
    <recommendedName>
        <fullName evidence="11">Acid sphingomyelinase-like phosphodiesterase 3b</fullName>
    </recommendedName>
</protein>
<comment type="subcellular location">
    <subcellularLocation>
        <location evidence="1">Secreted</location>
    </subcellularLocation>
</comment>
<keyword evidence="4" id="KW-0378">Hydrolase</keyword>
<sequence>MIICRGRFSRSIYMGCEKQILLLGLLLLLPLVSYALLMNLEPRRPERDTGYFWHVTDFHLDYNYPERGSHRDNGTVRDGLGPYGDISRDSPRLLVESTVEAMKRIEPAVDFVLWTGDNLGLVKNATWADLYNVTRWIGDLLWRVGQRNGTVLVPTLGNHDWVPQNALNVKDAIFYRDFLTQAGLNRFLPEDAWTTFQRGGYYSRQLSGKIRLISLNTAVWYTYNKGERLWPNDQQMTWLRGQLQDAQHRGQKVFISGHVGPGYFSRSSLGGQPSVVLYGDVNDGYQDLISEYKDVVAGQFFGHQHCNCFVILSNRTGTPVSAIQLAASVTPIGKRHPDRQSFVEANNPCVRLYSYRRSTGELLDYSVYYLDLVKANKAALSGQEPQWELLFSASRHLGVSDLTTPSMVELGYRTAGSEDLLLRYINLSTALKYLGPCDSGCRQAYLCAILASRKPFHETCLGRGRDSRLPGIHHRAIIRTGMGPRDVVVGVSVSLFIVAGIIHLARVKRARHDAGTALPAVLVTGAPRSPKCAVLVTENNRSSSTVLMNPVSWAFTSTTLPQLMPQEFLRMEVFLCLPCRNWMYIMEAFVT</sequence>
<evidence type="ECO:0000256" key="6">
    <source>
        <dbReference type="SAM" id="Phobius"/>
    </source>
</evidence>
<evidence type="ECO:0000256" key="2">
    <source>
        <dbReference type="ARBA" id="ARBA00008234"/>
    </source>
</evidence>
<evidence type="ECO:0000313" key="9">
    <source>
        <dbReference type="EMBL" id="KAH9365012.1"/>
    </source>
</evidence>
<feature type="domain" description="Sphingomyelin phosphodiesterase C-terminal" evidence="8">
    <location>
        <begin position="319"/>
        <end position="461"/>
    </location>
</feature>
<evidence type="ECO:0000256" key="1">
    <source>
        <dbReference type="ARBA" id="ARBA00004613"/>
    </source>
</evidence>
<proteinExistence type="inferred from homology"/>
<keyword evidence="6" id="KW-1133">Transmembrane helix</keyword>
<dbReference type="PANTHER" id="PTHR10340:SF57">
    <property type="entry name" value="METALLOPHOS DOMAIN-CONTAINING PROTEIN"/>
    <property type="match status" value="1"/>
</dbReference>
<evidence type="ECO:0000256" key="5">
    <source>
        <dbReference type="ARBA" id="ARBA00023180"/>
    </source>
</evidence>
<evidence type="ECO:0008006" key="11">
    <source>
        <dbReference type="Google" id="ProtNLM"/>
    </source>
</evidence>
<dbReference type="GO" id="GO:0005615">
    <property type="term" value="C:extracellular space"/>
    <property type="evidence" value="ECO:0007669"/>
    <property type="project" value="TreeGrafter"/>
</dbReference>
<evidence type="ECO:0000259" key="8">
    <source>
        <dbReference type="Pfam" id="PF19272"/>
    </source>
</evidence>
<feature type="transmembrane region" description="Helical" evidence="6">
    <location>
        <begin position="487"/>
        <end position="505"/>
    </location>
</feature>
<dbReference type="Gene3D" id="3.60.21.10">
    <property type="match status" value="1"/>
</dbReference>
<dbReference type="VEuPathDB" id="VectorBase:HLOH_045952"/>
<dbReference type="Proteomes" id="UP000821853">
    <property type="component" value="Unassembled WGS sequence"/>
</dbReference>
<dbReference type="EMBL" id="JABSTR010000003">
    <property type="protein sequence ID" value="KAH9365012.1"/>
    <property type="molecule type" value="Genomic_DNA"/>
</dbReference>
<dbReference type="InterPro" id="IPR004843">
    <property type="entry name" value="Calcineurin-like_PHP"/>
</dbReference>
<name>A0A9J6FSC4_HAELO</name>
<keyword evidence="3" id="KW-0964">Secreted</keyword>
<comment type="caution">
    <text evidence="9">The sequence shown here is derived from an EMBL/GenBank/DDBJ whole genome shotgun (WGS) entry which is preliminary data.</text>
</comment>
<keyword evidence="5" id="KW-0325">Glycoprotein</keyword>
<evidence type="ECO:0000313" key="10">
    <source>
        <dbReference type="Proteomes" id="UP000821853"/>
    </source>
</evidence>
<organism evidence="9 10">
    <name type="scientific">Haemaphysalis longicornis</name>
    <name type="common">Bush tick</name>
    <dbReference type="NCBI Taxonomy" id="44386"/>
    <lineage>
        <taxon>Eukaryota</taxon>
        <taxon>Metazoa</taxon>
        <taxon>Ecdysozoa</taxon>
        <taxon>Arthropoda</taxon>
        <taxon>Chelicerata</taxon>
        <taxon>Arachnida</taxon>
        <taxon>Acari</taxon>
        <taxon>Parasitiformes</taxon>
        <taxon>Ixodida</taxon>
        <taxon>Ixodoidea</taxon>
        <taxon>Ixodidae</taxon>
        <taxon>Haemaphysalinae</taxon>
        <taxon>Haemaphysalis</taxon>
    </lineage>
</organism>
<feature type="domain" description="Calcineurin-like phosphoesterase" evidence="7">
    <location>
        <begin position="52"/>
        <end position="306"/>
    </location>
</feature>
<dbReference type="Pfam" id="PF00149">
    <property type="entry name" value="Metallophos"/>
    <property type="match status" value="1"/>
</dbReference>
<keyword evidence="10" id="KW-1185">Reference proteome</keyword>
<comment type="similarity">
    <text evidence="2">Belongs to the acid sphingomyelinase family.</text>
</comment>
<dbReference type="InterPro" id="IPR029052">
    <property type="entry name" value="Metallo-depent_PP-like"/>
</dbReference>